<organism evidence="2 4">
    <name type="scientific">Cronobacter universalis NCTC 9529</name>
    <dbReference type="NCBI Taxonomy" id="1074000"/>
    <lineage>
        <taxon>Bacteria</taxon>
        <taxon>Pseudomonadati</taxon>
        <taxon>Pseudomonadota</taxon>
        <taxon>Gammaproteobacteria</taxon>
        <taxon>Enterobacterales</taxon>
        <taxon>Enterobacteriaceae</taxon>
        <taxon>Cronobacter</taxon>
    </lineage>
</organism>
<keyword evidence="5" id="KW-1185">Reference proteome</keyword>
<gene>
    <name evidence="2" type="ORF">AFK65_14545</name>
    <name evidence="3" type="ORF">NCTC9529_02978</name>
</gene>
<dbReference type="EMBL" id="UFYH01000001">
    <property type="protein sequence ID" value="STD12952.1"/>
    <property type="molecule type" value="Genomic_DNA"/>
</dbReference>
<dbReference type="RefSeq" id="WP_007700532.1">
    <property type="nucleotide sequence ID" value="NZ_AJKW01000007.1"/>
</dbReference>
<dbReference type="KEGG" id="cui:AFK65_14545"/>
<protein>
    <submittedName>
        <fullName evidence="2">Uncharacterized protein</fullName>
    </submittedName>
</protein>
<reference evidence="3 5" key="4">
    <citation type="submission" date="2018-06" db="EMBL/GenBank/DDBJ databases">
        <authorList>
            <consortium name="Pathogen Informatics"/>
            <person name="Doyle S."/>
        </authorList>
    </citation>
    <scope>NUCLEOTIDE SEQUENCE [LARGE SCALE GENOMIC DNA]</scope>
    <source>
        <strain evidence="5">NCTC 9529</strain>
        <strain evidence="3">NCTC9529</strain>
    </source>
</reference>
<reference evidence="2 4" key="3">
    <citation type="journal article" date="2016" name="Genome Announc.">
        <title>Fully Closed Genome Sequences of Five Type Strains of the Genus Cronobacter and One Cronobacter sakazakii Strain.</title>
        <authorList>
            <person name="Moine D."/>
            <person name="Kassam M."/>
            <person name="Baert L."/>
            <person name="Tang Y."/>
            <person name="Barretto C."/>
            <person name="Ngom Bru C."/>
            <person name="Klijn A."/>
            <person name="Descombes P."/>
        </authorList>
    </citation>
    <scope>NUCLEOTIDE SEQUENCE [LARGE SCALE GENOMIC DNA]</scope>
    <source>
        <strain evidence="2 4">NCTC 9529</strain>
    </source>
</reference>
<dbReference type="AlphaFoldDB" id="A0AAC8ZRZ4"/>
<keyword evidence="1" id="KW-0472">Membrane</keyword>
<dbReference type="Proteomes" id="UP000254849">
    <property type="component" value="Unassembled WGS sequence"/>
</dbReference>
<evidence type="ECO:0000313" key="4">
    <source>
        <dbReference type="Proteomes" id="UP000061974"/>
    </source>
</evidence>
<dbReference type="EMBL" id="CP012257">
    <property type="protein sequence ID" value="ALB55822.1"/>
    <property type="molecule type" value="Genomic_DNA"/>
</dbReference>
<sequence>MAEIAIEVTDVQVLEQLESLSKDADGFSSEHQGIDGVQLFTAVMTLGPLVINGVVKIVLAQIAAKKHVRVIVDGTEIRGVSEKTLMDILNSKVDNQPRK</sequence>
<reference evidence="4" key="1">
    <citation type="submission" date="2015-07" db="EMBL/GenBank/DDBJ databases">
        <authorList>
            <person name="Moine D."/>
            <person name="Kassam M."/>
        </authorList>
    </citation>
    <scope>NUCLEOTIDE SEQUENCE [LARGE SCALE GENOMIC DNA]</scope>
    <source>
        <strain evidence="4">NCTC 9529</strain>
    </source>
</reference>
<dbReference type="Proteomes" id="UP000061974">
    <property type="component" value="Chromosome"/>
</dbReference>
<evidence type="ECO:0000313" key="3">
    <source>
        <dbReference type="EMBL" id="STD12952.1"/>
    </source>
</evidence>
<feature type="transmembrane region" description="Helical" evidence="1">
    <location>
        <begin position="37"/>
        <end position="59"/>
    </location>
</feature>
<keyword evidence="1" id="KW-0812">Transmembrane</keyword>
<keyword evidence="1" id="KW-1133">Transmembrane helix</keyword>
<name>A0AAC8ZRZ4_9ENTR</name>
<accession>A0AAC8ZRZ4</accession>
<reference evidence="4" key="2">
    <citation type="submission" date="2015-09" db="EMBL/GenBank/DDBJ databases">
        <title>Cronobacter genome sequencing and assembly.</title>
        <authorList>
            <person name="Descombes P."/>
            <person name="Baert L."/>
            <person name="Ngom-Bru C."/>
            <person name="Barretto C."/>
        </authorList>
    </citation>
    <scope>NUCLEOTIDE SEQUENCE [LARGE SCALE GENOMIC DNA]</scope>
    <source>
        <strain evidence="4">NCTC 9529</strain>
    </source>
</reference>
<proteinExistence type="predicted"/>
<evidence type="ECO:0000313" key="5">
    <source>
        <dbReference type="Proteomes" id="UP000254849"/>
    </source>
</evidence>
<evidence type="ECO:0000313" key="2">
    <source>
        <dbReference type="EMBL" id="ALB55822.1"/>
    </source>
</evidence>
<evidence type="ECO:0000256" key="1">
    <source>
        <dbReference type="SAM" id="Phobius"/>
    </source>
</evidence>